<proteinExistence type="predicted"/>
<reference evidence="2" key="1">
    <citation type="submission" date="2019-12" db="EMBL/GenBank/DDBJ databases">
        <title>An insight into the sialome of adult female Ixodes ricinus ticks feeding for 6 days.</title>
        <authorList>
            <person name="Perner J."/>
            <person name="Ribeiro J.M.C."/>
        </authorList>
    </citation>
    <scope>NUCLEOTIDE SEQUENCE</scope>
    <source>
        <strain evidence="2">Semi-engorged</strain>
        <tissue evidence="2">Salivary glands</tissue>
    </source>
</reference>
<keyword evidence="1" id="KW-1133">Transmembrane helix</keyword>
<dbReference type="EMBL" id="GIFC01006372">
    <property type="protein sequence ID" value="MXU88455.1"/>
    <property type="molecule type" value="Transcribed_RNA"/>
</dbReference>
<keyword evidence="1" id="KW-0472">Membrane</keyword>
<name>A0A6B0UGR4_IXORI</name>
<sequence length="102" mass="11282">MPSGFSAARFCGPFFGGQRGFFIYFCWLGHRCFAVVLFAVIGADDLAVPMRNVVTLCGEISSNNNWYGNKSLILSVMRLSPSNFEKSFSCFALSFFLVQGVI</sequence>
<protein>
    <submittedName>
        <fullName evidence="2">Putative secreted protein</fullName>
    </submittedName>
</protein>
<accession>A0A6B0UGR4</accession>
<keyword evidence="1" id="KW-0812">Transmembrane</keyword>
<evidence type="ECO:0000256" key="1">
    <source>
        <dbReference type="SAM" id="Phobius"/>
    </source>
</evidence>
<dbReference type="AlphaFoldDB" id="A0A6B0UGR4"/>
<organism evidence="2">
    <name type="scientific">Ixodes ricinus</name>
    <name type="common">Common tick</name>
    <name type="synonym">Acarus ricinus</name>
    <dbReference type="NCBI Taxonomy" id="34613"/>
    <lineage>
        <taxon>Eukaryota</taxon>
        <taxon>Metazoa</taxon>
        <taxon>Ecdysozoa</taxon>
        <taxon>Arthropoda</taxon>
        <taxon>Chelicerata</taxon>
        <taxon>Arachnida</taxon>
        <taxon>Acari</taxon>
        <taxon>Parasitiformes</taxon>
        <taxon>Ixodida</taxon>
        <taxon>Ixodoidea</taxon>
        <taxon>Ixodidae</taxon>
        <taxon>Ixodinae</taxon>
        <taxon>Ixodes</taxon>
    </lineage>
</organism>
<evidence type="ECO:0000313" key="2">
    <source>
        <dbReference type="EMBL" id="MXU88455.1"/>
    </source>
</evidence>
<feature type="transmembrane region" description="Helical" evidence="1">
    <location>
        <begin position="21"/>
        <end position="43"/>
    </location>
</feature>